<evidence type="ECO:0000313" key="17">
    <source>
        <dbReference type="EMBL" id="OEH85397.1"/>
    </source>
</evidence>
<comment type="caution">
    <text evidence="17">The sequence shown here is derived from an EMBL/GenBank/DDBJ whole genome shotgun (WGS) entry which is preliminary data.</text>
</comment>
<feature type="domain" description="Histidine kinase" evidence="15">
    <location>
        <begin position="496"/>
        <end position="717"/>
    </location>
</feature>
<keyword evidence="9" id="KW-0902">Two-component regulatory system</keyword>
<evidence type="ECO:0000256" key="1">
    <source>
        <dbReference type="ARBA" id="ARBA00000085"/>
    </source>
</evidence>
<evidence type="ECO:0000256" key="11">
    <source>
        <dbReference type="ARBA" id="ARBA00068150"/>
    </source>
</evidence>
<dbReference type="CDD" id="cd00082">
    <property type="entry name" value="HisKA"/>
    <property type="match status" value="1"/>
</dbReference>
<dbReference type="FunFam" id="1.10.287.130:FF:000002">
    <property type="entry name" value="Two-component osmosensing histidine kinase"/>
    <property type="match status" value="1"/>
</dbReference>
<name>A0A1E5L5H9_9FIRM</name>
<evidence type="ECO:0000256" key="12">
    <source>
        <dbReference type="ARBA" id="ARBA00074306"/>
    </source>
</evidence>
<protein>
    <recommendedName>
        <fullName evidence="12">Circadian input-output histidine kinase CikA</fullName>
        <ecNumber evidence="3">2.7.13.3</ecNumber>
    </recommendedName>
    <alternativeName>
        <fullName evidence="11">Sensory/regulatory protein RpfC</fullName>
    </alternativeName>
</protein>
<sequence>MTEIHIERLHSYHSFVFELAASFINTPLHKMNQEIMTAMETIGLRANVERVYLYEYDEENTLAINTHEWCAPNVASRIQVARAVPMQMIEEVIECHRSGRVFHIDNVQQLQESELKNYLLQHNVFTLVAIPLLVDGKCLGTIGFESAQSTRQWTMAEFELLKLFSHLLTNVKVRQQTETALLESKNYNDVLFHHSHVPSVVIDLEHYRILECNDAAIKIYGLDSKEQALHQSIFMFSADIQYDGRQSKEASNEYIQKALREESAFFEWKHIRPNGESWDAEVHLIAFKHQNRQLLKYTLFDITERIRREQLLEVRLRIAEFATNHTLDQLLQKTLDEIEQITESQIGFFHFLNEDQVTLELQMWSTNTIGSMCATEGRKAHYNIGEAGIWVECIHQRQPVVHNDYDSVPHKKGLPDGHAPIVRQLVAPVIRGNQIVAIIGVGNKPRDYTSRDVELVSALADLAWETAARKRAEEEMKALRDQALLATKAKSDFLAMMSHEIRTPMNVIIGMADLLAETPLKKEQKRYIDVFRRSGEDLLNIINDILDISKFEAGRLTIERIPFNLSRLIQDVSDLYMHQAIQKEIQYSSHIHIAEGFFAVGDPTRIRQIIGNLLSNAVKFTESGSIRLIADCLMEDDGHLCLICRIEDSGIGIATEKLQEIFEPFSQAESFITRRFGGTGLGLAIARQLALLMQGDIAVVSEAGKGSTFVLEVRIDAYDSEKDYITNLSHGKHKKSIETNNGKPLKILIAEDSIDNQLLMKAYLKNQNIKVEFVDNGRLAVESYQNNEYDLVIMDIQMPEMDGYTATSEIRKWEQVNQRNATPVIALTAFALQGDRELAMQAGCTEYMTKPIKKQKIVELLKRYRGEENEDTNH</sequence>
<reference evidence="17 18" key="1">
    <citation type="submission" date="2016-09" db="EMBL/GenBank/DDBJ databases">
        <title>Desulfuribacillus arsenicus sp. nov., an obligately anaerobic, dissimilatory arsenic- and antimonate-reducing bacterium isolated from anoxic sediments.</title>
        <authorList>
            <person name="Abin C.A."/>
            <person name="Hollibaugh J.T."/>
        </authorList>
    </citation>
    <scope>NUCLEOTIDE SEQUENCE [LARGE SCALE GENOMIC DNA]</scope>
    <source>
        <strain evidence="17 18">MLFW-2</strain>
    </source>
</reference>
<dbReference type="Gene3D" id="3.30.565.10">
    <property type="entry name" value="Histidine kinase-like ATPase, C-terminal domain"/>
    <property type="match status" value="1"/>
</dbReference>
<dbReference type="Pfam" id="PF02518">
    <property type="entry name" value="HATPase_c"/>
    <property type="match status" value="1"/>
</dbReference>
<dbReference type="InterPro" id="IPR003018">
    <property type="entry name" value="GAF"/>
</dbReference>
<dbReference type="SMART" id="SM00065">
    <property type="entry name" value="GAF"/>
    <property type="match status" value="2"/>
</dbReference>
<dbReference type="InterPro" id="IPR029016">
    <property type="entry name" value="GAF-like_dom_sf"/>
</dbReference>
<dbReference type="SUPFAM" id="SSF52172">
    <property type="entry name" value="CheY-like"/>
    <property type="match status" value="1"/>
</dbReference>
<gene>
    <name evidence="17" type="ORF">BHU72_04725</name>
</gene>
<evidence type="ECO:0000259" key="16">
    <source>
        <dbReference type="PROSITE" id="PS50110"/>
    </source>
</evidence>
<dbReference type="Pfam" id="PF13185">
    <property type="entry name" value="GAF_2"/>
    <property type="match status" value="1"/>
</dbReference>
<comment type="subunit">
    <text evidence="10">At low DSF concentrations, interacts with RpfF.</text>
</comment>
<keyword evidence="14" id="KW-0175">Coiled coil</keyword>
<dbReference type="Gene3D" id="3.30.450.20">
    <property type="entry name" value="PAS domain"/>
    <property type="match status" value="1"/>
</dbReference>
<dbReference type="SUPFAM" id="SSF47384">
    <property type="entry name" value="Homodimeric domain of signal transducing histidine kinase"/>
    <property type="match status" value="1"/>
</dbReference>
<proteinExistence type="inferred from homology"/>
<feature type="coiled-coil region" evidence="14">
    <location>
        <begin position="462"/>
        <end position="489"/>
    </location>
</feature>
<dbReference type="SUPFAM" id="SSF55785">
    <property type="entry name" value="PYP-like sensor domain (PAS domain)"/>
    <property type="match status" value="1"/>
</dbReference>
<dbReference type="InterPro" id="IPR011006">
    <property type="entry name" value="CheY-like_superfamily"/>
</dbReference>
<dbReference type="EMBL" id="MJAT01000022">
    <property type="protein sequence ID" value="OEH85397.1"/>
    <property type="molecule type" value="Genomic_DNA"/>
</dbReference>
<evidence type="ECO:0000256" key="8">
    <source>
        <dbReference type="ARBA" id="ARBA00022840"/>
    </source>
</evidence>
<evidence type="ECO:0000259" key="15">
    <source>
        <dbReference type="PROSITE" id="PS50109"/>
    </source>
</evidence>
<dbReference type="CDD" id="cd16922">
    <property type="entry name" value="HATPase_EvgS-ArcB-TorS-like"/>
    <property type="match status" value="1"/>
</dbReference>
<feature type="domain" description="Response regulatory" evidence="16">
    <location>
        <begin position="746"/>
        <end position="865"/>
    </location>
</feature>
<dbReference type="PANTHER" id="PTHR45339:SF1">
    <property type="entry name" value="HYBRID SIGNAL TRANSDUCTION HISTIDINE KINASE J"/>
    <property type="match status" value="1"/>
</dbReference>
<dbReference type="SUPFAM" id="SSF55874">
    <property type="entry name" value="ATPase domain of HSP90 chaperone/DNA topoisomerase II/histidine kinase"/>
    <property type="match status" value="1"/>
</dbReference>
<dbReference type="InterPro" id="IPR003594">
    <property type="entry name" value="HATPase_dom"/>
</dbReference>
<keyword evidence="5" id="KW-0808">Transferase</keyword>
<dbReference type="InterPro" id="IPR000014">
    <property type="entry name" value="PAS"/>
</dbReference>
<evidence type="ECO:0000256" key="6">
    <source>
        <dbReference type="ARBA" id="ARBA00022741"/>
    </source>
</evidence>
<dbReference type="AlphaFoldDB" id="A0A1E5L5H9"/>
<dbReference type="SMART" id="SM00091">
    <property type="entry name" value="PAS"/>
    <property type="match status" value="1"/>
</dbReference>
<dbReference type="Gene3D" id="3.30.450.40">
    <property type="match status" value="2"/>
</dbReference>
<dbReference type="SMART" id="SM00387">
    <property type="entry name" value="HATPase_c"/>
    <property type="match status" value="1"/>
</dbReference>
<dbReference type="CDD" id="cd17546">
    <property type="entry name" value="REC_hyHK_CKI1_RcsC-like"/>
    <property type="match status" value="1"/>
</dbReference>
<dbReference type="Gene3D" id="3.40.50.2300">
    <property type="match status" value="1"/>
</dbReference>
<dbReference type="NCBIfam" id="TIGR00229">
    <property type="entry name" value="sensory_box"/>
    <property type="match status" value="1"/>
</dbReference>
<keyword evidence="18" id="KW-1185">Reference proteome</keyword>
<evidence type="ECO:0000256" key="13">
    <source>
        <dbReference type="PROSITE-ProRule" id="PRU00169"/>
    </source>
</evidence>
<dbReference type="Pfam" id="PF13426">
    <property type="entry name" value="PAS_9"/>
    <property type="match status" value="1"/>
</dbReference>
<dbReference type="EC" id="2.7.13.3" evidence="3"/>
<dbReference type="InterPro" id="IPR003661">
    <property type="entry name" value="HisK_dim/P_dom"/>
</dbReference>
<evidence type="ECO:0000256" key="4">
    <source>
        <dbReference type="ARBA" id="ARBA00022553"/>
    </source>
</evidence>
<dbReference type="STRING" id="1390249.BHU72_04725"/>
<evidence type="ECO:0000256" key="7">
    <source>
        <dbReference type="ARBA" id="ARBA00022777"/>
    </source>
</evidence>
<keyword evidence="6" id="KW-0547">Nucleotide-binding</keyword>
<dbReference type="SMART" id="SM00448">
    <property type="entry name" value="REC"/>
    <property type="match status" value="1"/>
</dbReference>
<evidence type="ECO:0000256" key="14">
    <source>
        <dbReference type="SAM" id="Coils"/>
    </source>
</evidence>
<evidence type="ECO:0000256" key="2">
    <source>
        <dbReference type="ARBA" id="ARBA00006402"/>
    </source>
</evidence>
<accession>A0A1E5L5H9</accession>
<keyword evidence="8" id="KW-0067">ATP-binding</keyword>
<keyword evidence="4 13" id="KW-0597">Phosphoprotein</keyword>
<dbReference type="InterPro" id="IPR036097">
    <property type="entry name" value="HisK_dim/P_sf"/>
</dbReference>
<dbReference type="Pfam" id="PF01590">
    <property type="entry name" value="GAF"/>
    <property type="match status" value="1"/>
</dbReference>
<dbReference type="InterPro" id="IPR001789">
    <property type="entry name" value="Sig_transdc_resp-reg_receiver"/>
</dbReference>
<dbReference type="SMART" id="SM00388">
    <property type="entry name" value="HisKA"/>
    <property type="match status" value="1"/>
</dbReference>
<dbReference type="CDD" id="cd00130">
    <property type="entry name" value="PAS"/>
    <property type="match status" value="1"/>
</dbReference>
<dbReference type="InterPro" id="IPR004358">
    <property type="entry name" value="Sig_transdc_His_kin-like_C"/>
</dbReference>
<dbReference type="InterPro" id="IPR005467">
    <property type="entry name" value="His_kinase_dom"/>
</dbReference>
<evidence type="ECO:0000313" key="18">
    <source>
        <dbReference type="Proteomes" id="UP000095255"/>
    </source>
</evidence>
<dbReference type="PANTHER" id="PTHR45339">
    <property type="entry name" value="HYBRID SIGNAL TRANSDUCTION HISTIDINE KINASE J"/>
    <property type="match status" value="1"/>
</dbReference>
<dbReference type="RefSeq" id="WP_069702224.1">
    <property type="nucleotide sequence ID" value="NZ_MJAT01000022.1"/>
</dbReference>
<dbReference type="GO" id="GO:0000155">
    <property type="term" value="F:phosphorelay sensor kinase activity"/>
    <property type="evidence" value="ECO:0007669"/>
    <property type="project" value="InterPro"/>
</dbReference>
<evidence type="ECO:0000256" key="5">
    <source>
        <dbReference type="ARBA" id="ARBA00022679"/>
    </source>
</evidence>
<dbReference type="InterPro" id="IPR036890">
    <property type="entry name" value="HATPase_C_sf"/>
</dbReference>
<dbReference type="InterPro" id="IPR035965">
    <property type="entry name" value="PAS-like_dom_sf"/>
</dbReference>
<dbReference type="PRINTS" id="PR00344">
    <property type="entry name" value="BCTRLSENSOR"/>
</dbReference>
<organism evidence="17 18">
    <name type="scientific">Desulfuribacillus stibiiarsenatis</name>
    <dbReference type="NCBI Taxonomy" id="1390249"/>
    <lineage>
        <taxon>Bacteria</taxon>
        <taxon>Bacillati</taxon>
        <taxon>Bacillota</taxon>
        <taxon>Desulfuribacillia</taxon>
        <taxon>Desulfuribacillales</taxon>
        <taxon>Desulfuribacillaceae</taxon>
        <taxon>Desulfuribacillus</taxon>
    </lineage>
</organism>
<dbReference type="Gene3D" id="1.10.287.130">
    <property type="match status" value="1"/>
</dbReference>
<dbReference type="FunFam" id="3.30.565.10:FF:000010">
    <property type="entry name" value="Sensor histidine kinase RcsC"/>
    <property type="match status" value="1"/>
</dbReference>
<comment type="similarity">
    <text evidence="2">In the N-terminal section; belongs to the phytochrome family.</text>
</comment>
<keyword evidence="7" id="KW-0418">Kinase</keyword>
<dbReference type="PROSITE" id="PS50110">
    <property type="entry name" value="RESPONSE_REGULATORY"/>
    <property type="match status" value="1"/>
</dbReference>
<evidence type="ECO:0000256" key="3">
    <source>
        <dbReference type="ARBA" id="ARBA00012438"/>
    </source>
</evidence>
<comment type="catalytic activity">
    <reaction evidence="1">
        <text>ATP + protein L-histidine = ADP + protein N-phospho-L-histidine.</text>
        <dbReference type="EC" id="2.7.13.3"/>
    </reaction>
</comment>
<evidence type="ECO:0000256" key="9">
    <source>
        <dbReference type="ARBA" id="ARBA00023012"/>
    </source>
</evidence>
<dbReference type="SUPFAM" id="SSF55781">
    <property type="entry name" value="GAF domain-like"/>
    <property type="match status" value="2"/>
</dbReference>
<evidence type="ECO:0000256" key="10">
    <source>
        <dbReference type="ARBA" id="ARBA00064003"/>
    </source>
</evidence>
<dbReference type="Proteomes" id="UP000095255">
    <property type="component" value="Unassembled WGS sequence"/>
</dbReference>
<feature type="modified residue" description="4-aspartylphosphate" evidence="13">
    <location>
        <position position="795"/>
    </location>
</feature>
<dbReference type="GO" id="GO:0005524">
    <property type="term" value="F:ATP binding"/>
    <property type="evidence" value="ECO:0007669"/>
    <property type="project" value="UniProtKB-KW"/>
</dbReference>
<dbReference type="PROSITE" id="PS50109">
    <property type="entry name" value="HIS_KIN"/>
    <property type="match status" value="1"/>
</dbReference>
<dbReference type="Pfam" id="PF00072">
    <property type="entry name" value="Response_reg"/>
    <property type="match status" value="1"/>
</dbReference>
<dbReference type="Pfam" id="PF00512">
    <property type="entry name" value="HisKA"/>
    <property type="match status" value="1"/>
</dbReference>